<comment type="caution">
    <text evidence="2">The sequence shown here is derived from an EMBL/GenBank/DDBJ whole genome shotgun (WGS) entry which is preliminary data.</text>
</comment>
<evidence type="ECO:0000256" key="1">
    <source>
        <dbReference type="SAM" id="MobiDB-lite"/>
    </source>
</evidence>
<protein>
    <submittedName>
        <fullName evidence="2">Uncharacterized protein</fullName>
    </submittedName>
</protein>
<proteinExistence type="predicted"/>
<name>A0A550C2W1_9AGAR</name>
<keyword evidence="3" id="KW-1185">Reference proteome</keyword>
<gene>
    <name evidence="2" type="ORF">BD626DRAFT_171995</name>
</gene>
<evidence type="ECO:0000313" key="3">
    <source>
        <dbReference type="Proteomes" id="UP000320762"/>
    </source>
</evidence>
<accession>A0A550C2W1</accession>
<dbReference type="EMBL" id="VDMD01000030">
    <property type="protein sequence ID" value="TRM59118.1"/>
    <property type="molecule type" value="Genomic_DNA"/>
</dbReference>
<organism evidence="2 3">
    <name type="scientific">Schizophyllum amplum</name>
    <dbReference type="NCBI Taxonomy" id="97359"/>
    <lineage>
        <taxon>Eukaryota</taxon>
        <taxon>Fungi</taxon>
        <taxon>Dikarya</taxon>
        <taxon>Basidiomycota</taxon>
        <taxon>Agaricomycotina</taxon>
        <taxon>Agaricomycetes</taxon>
        <taxon>Agaricomycetidae</taxon>
        <taxon>Agaricales</taxon>
        <taxon>Schizophyllaceae</taxon>
        <taxon>Schizophyllum</taxon>
    </lineage>
</organism>
<reference evidence="2 3" key="1">
    <citation type="journal article" date="2019" name="New Phytol.">
        <title>Comparative genomics reveals unique wood-decay strategies and fruiting body development in the Schizophyllaceae.</title>
        <authorList>
            <person name="Almasi E."/>
            <person name="Sahu N."/>
            <person name="Krizsan K."/>
            <person name="Balint B."/>
            <person name="Kovacs G.M."/>
            <person name="Kiss B."/>
            <person name="Cseklye J."/>
            <person name="Drula E."/>
            <person name="Henrissat B."/>
            <person name="Nagy I."/>
            <person name="Chovatia M."/>
            <person name="Adam C."/>
            <person name="LaButti K."/>
            <person name="Lipzen A."/>
            <person name="Riley R."/>
            <person name="Grigoriev I.V."/>
            <person name="Nagy L.G."/>
        </authorList>
    </citation>
    <scope>NUCLEOTIDE SEQUENCE [LARGE SCALE GENOMIC DNA]</scope>
    <source>
        <strain evidence="2 3">NL-1724</strain>
    </source>
</reference>
<dbReference type="AlphaFoldDB" id="A0A550C2W1"/>
<dbReference type="Proteomes" id="UP000320762">
    <property type="component" value="Unassembled WGS sequence"/>
</dbReference>
<sequence>MRSRVAPPSRDRVSPSPPGILEPAMRPRSTAASRPVKPSRRAIERRRVSRPWLHTVQPCAHPTSPLTSGDGRLTMLETREELRQASKHHPRQTCRHGCQEELPGRARPKRCRSDGTKVVAGERETCLLPTSGAHVRMALVFEGRCAQSIPHGAVLLGCTSEQLAVYEGVTEAVCMKDAACVKDG</sequence>
<feature type="region of interest" description="Disordered" evidence="1">
    <location>
        <begin position="1"/>
        <end position="49"/>
    </location>
</feature>
<evidence type="ECO:0000313" key="2">
    <source>
        <dbReference type="EMBL" id="TRM59118.1"/>
    </source>
</evidence>